<comment type="subcellular location">
    <subcellularLocation>
        <location evidence="1">Cell outer membrane</location>
    </subcellularLocation>
</comment>
<dbReference type="InterPro" id="IPR050330">
    <property type="entry name" value="Bact_OuterMem_StrucFunc"/>
</dbReference>
<dbReference type="EMBL" id="JAXAFO010000001">
    <property type="protein sequence ID" value="MDX6847763.1"/>
    <property type="molecule type" value="Genomic_DNA"/>
</dbReference>
<dbReference type="Proteomes" id="UP001273505">
    <property type="component" value="Unassembled WGS sequence"/>
</dbReference>
<comment type="caution">
    <text evidence="6">The sequence shown here is derived from an EMBL/GenBank/DDBJ whole genome shotgun (WGS) entry which is preliminary data.</text>
</comment>
<keyword evidence="4" id="KW-0732">Signal</keyword>
<dbReference type="InterPro" id="IPR006664">
    <property type="entry name" value="OMP_bac"/>
</dbReference>
<dbReference type="PRINTS" id="PR01021">
    <property type="entry name" value="OMPADOMAIN"/>
</dbReference>
<protein>
    <submittedName>
        <fullName evidence="6">OmpA family protein</fullName>
    </submittedName>
</protein>
<dbReference type="PANTHER" id="PTHR30329:SF17">
    <property type="entry name" value="LIPOPROTEIN YFIB-RELATED"/>
    <property type="match status" value="1"/>
</dbReference>
<feature type="chain" id="PRO_5046118631" evidence="4">
    <location>
        <begin position="24"/>
        <end position="298"/>
    </location>
</feature>
<evidence type="ECO:0000256" key="3">
    <source>
        <dbReference type="PROSITE-ProRule" id="PRU00473"/>
    </source>
</evidence>
<dbReference type="Pfam" id="PF18393">
    <property type="entry name" value="MotY_N"/>
    <property type="match status" value="1"/>
</dbReference>
<dbReference type="RefSeq" id="WP_302724366.1">
    <property type="nucleotide sequence ID" value="NZ_JAULRU010000797.1"/>
</dbReference>
<dbReference type="SUPFAM" id="SSF103088">
    <property type="entry name" value="OmpA-like"/>
    <property type="match status" value="1"/>
</dbReference>
<keyword evidence="7" id="KW-1185">Reference proteome</keyword>
<proteinExistence type="predicted"/>
<evidence type="ECO:0000313" key="6">
    <source>
        <dbReference type="EMBL" id="MDX6847763.1"/>
    </source>
</evidence>
<dbReference type="PANTHER" id="PTHR30329">
    <property type="entry name" value="STATOR ELEMENT OF FLAGELLAR MOTOR COMPLEX"/>
    <property type="match status" value="1"/>
</dbReference>
<keyword evidence="2 3" id="KW-0472">Membrane</keyword>
<name>A0ABU4RVR5_9GAMM</name>
<feature type="domain" description="OmpA-like" evidence="5">
    <location>
        <begin position="170"/>
        <end position="288"/>
    </location>
</feature>
<evidence type="ECO:0000256" key="1">
    <source>
        <dbReference type="ARBA" id="ARBA00004442"/>
    </source>
</evidence>
<feature type="signal peptide" evidence="4">
    <location>
        <begin position="1"/>
        <end position="23"/>
    </location>
</feature>
<dbReference type="InterPro" id="IPR006665">
    <property type="entry name" value="OmpA-like"/>
</dbReference>
<dbReference type="PROSITE" id="PS51123">
    <property type="entry name" value="OMPA_2"/>
    <property type="match status" value="1"/>
</dbReference>
<sequence length="298" mass="33778">MIKRAIMTGVGLLCWLGLGQSFAATYSGPMETTRWQVDASVFACRMHQDIPLLGEAAFARRAGESQHFYLTELNRQLKPGNAELLSLTPRWRAIGQHYSVRPLPIGEGDVVSLDWRESQQLLQELVDGRQLLVRGDSWYESDTPVNVVIEPIRFRQALSEYQSCLAGLLPVNYDQVRRTSVHFPGGTEEFDDIDREVLDNLARYVLADAFITALVIDGHTDGLGLRSENLELSQKRAEFVVAYLTERGIPEDLIEVRWHGERYPIATNRTPTGRAQNRRVTIRVDRFEPDPETLARAD</sequence>
<dbReference type="Pfam" id="PF00691">
    <property type="entry name" value="OmpA"/>
    <property type="match status" value="1"/>
</dbReference>
<evidence type="ECO:0000256" key="4">
    <source>
        <dbReference type="SAM" id="SignalP"/>
    </source>
</evidence>
<evidence type="ECO:0000256" key="2">
    <source>
        <dbReference type="ARBA" id="ARBA00023136"/>
    </source>
</evidence>
<dbReference type="InterPro" id="IPR036737">
    <property type="entry name" value="OmpA-like_sf"/>
</dbReference>
<gene>
    <name evidence="6" type="ORF">SCD92_00235</name>
</gene>
<evidence type="ECO:0000259" key="5">
    <source>
        <dbReference type="PROSITE" id="PS51123"/>
    </source>
</evidence>
<dbReference type="CDD" id="cd07185">
    <property type="entry name" value="OmpA_C-like"/>
    <property type="match status" value="1"/>
</dbReference>
<accession>A0ABU4RVR5</accession>
<evidence type="ECO:0000313" key="7">
    <source>
        <dbReference type="Proteomes" id="UP001273505"/>
    </source>
</evidence>
<dbReference type="Gene3D" id="3.30.1330.60">
    <property type="entry name" value="OmpA-like domain"/>
    <property type="match status" value="1"/>
</dbReference>
<reference evidence="6 7" key="1">
    <citation type="submission" date="2023-11" db="EMBL/GenBank/DDBJ databases">
        <title>Gilvimarinus fulvus sp. nov., isolated from the surface of Kelp.</title>
        <authorList>
            <person name="Sun Y.Y."/>
            <person name="Gong Y."/>
            <person name="Du Z.J."/>
        </authorList>
    </citation>
    <scope>NUCLEOTIDE SEQUENCE [LARGE SCALE GENOMIC DNA]</scope>
    <source>
        <strain evidence="6 7">SDUM040013</strain>
    </source>
</reference>
<dbReference type="PRINTS" id="PR01023">
    <property type="entry name" value="NAFLGMOTY"/>
</dbReference>
<dbReference type="Gene3D" id="2.60.40.2540">
    <property type="match status" value="1"/>
</dbReference>
<organism evidence="6 7">
    <name type="scientific">Gilvimarinus gilvus</name>
    <dbReference type="NCBI Taxonomy" id="3058038"/>
    <lineage>
        <taxon>Bacteria</taxon>
        <taxon>Pseudomonadati</taxon>
        <taxon>Pseudomonadota</taxon>
        <taxon>Gammaproteobacteria</taxon>
        <taxon>Cellvibrionales</taxon>
        <taxon>Cellvibrionaceae</taxon>
        <taxon>Gilvimarinus</taxon>
    </lineage>
</organism>
<dbReference type="InterPro" id="IPR041544">
    <property type="entry name" value="MotY_N"/>
</dbReference>